<dbReference type="KEGG" id="pfl:PFL_2920"/>
<dbReference type="Proteomes" id="UP000008540">
    <property type="component" value="Chromosome"/>
</dbReference>
<name>Q4KCK7_PSEF5</name>
<dbReference type="EMBL" id="CP000076">
    <property type="protein sequence ID" value="AAY92192.1"/>
    <property type="molecule type" value="Genomic_DNA"/>
</dbReference>
<reference evidence="2 3" key="1">
    <citation type="journal article" date="2005" name="Nat. Biotechnol.">
        <title>Complete genome sequence of the plant commensal Pseudomonas fluorescens Pf-5.</title>
        <authorList>
            <person name="Paulsen I.T."/>
            <person name="Press C.M."/>
            <person name="Ravel J."/>
            <person name="Kobayashi D.Y."/>
            <person name="Myers G.S."/>
            <person name="Mavrodi D.V."/>
            <person name="DeBoy R.T."/>
            <person name="Seshadri R."/>
            <person name="Ren Q."/>
            <person name="Madupu R."/>
            <person name="Dodson R.J."/>
            <person name="Durkin A.S."/>
            <person name="Brinkac L.M."/>
            <person name="Daugherty S.C."/>
            <person name="Sullivan S.A."/>
            <person name="Rosovitz M.J."/>
            <person name="Gwinn M.L."/>
            <person name="Zhou L."/>
            <person name="Schneider D.J."/>
            <person name="Cartinhour S.W."/>
            <person name="Nelson W.C."/>
            <person name="Weidman J."/>
            <person name="Watkins K."/>
            <person name="Tran K."/>
            <person name="Khouri H."/>
            <person name="Pierson E.A."/>
            <person name="Pierson L.S.III."/>
            <person name="Thomashow L.S."/>
            <person name="Loper J.E."/>
        </authorList>
    </citation>
    <scope>NUCLEOTIDE SEQUENCE [LARGE SCALE GENOMIC DNA]</scope>
    <source>
        <strain evidence="3">ATCC BAA-477 / NRRL B-23932 / Pf-5</strain>
    </source>
</reference>
<feature type="region of interest" description="Disordered" evidence="1">
    <location>
        <begin position="1"/>
        <end position="64"/>
    </location>
</feature>
<protein>
    <submittedName>
        <fullName evidence="2">Uncharacterized protein</fullName>
    </submittedName>
</protein>
<evidence type="ECO:0000256" key="1">
    <source>
        <dbReference type="SAM" id="MobiDB-lite"/>
    </source>
</evidence>
<proteinExistence type="predicted"/>
<evidence type="ECO:0000313" key="2">
    <source>
        <dbReference type="EMBL" id="AAY92192.1"/>
    </source>
</evidence>
<organism evidence="2 3">
    <name type="scientific">Pseudomonas fluorescens (strain ATCC BAA-477 / NRRL B-23932 / Pf-5)</name>
    <dbReference type="NCBI Taxonomy" id="220664"/>
    <lineage>
        <taxon>Bacteria</taxon>
        <taxon>Pseudomonadati</taxon>
        <taxon>Pseudomonadota</taxon>
        <taxon>Gammaproteobacteria</taxon>
        <taxon>Pseudomonadales</taxon>
        <taxon>Pseudomonadaceae</taxon>
        <taxon>Pseudomonas</taxon>
    </lineage>
</organism>
<sequence length="89" mass="9230">MPAKAPARAPRASRPSSPASRLLQGTTATATHPVGAGLPAKAPTRAPRASRPPSPASRLLQNIHAIQYEAHVPCPPTPSLAPHSARPWP</sequence>
<gene>
    <name evidence="2" type="ordered locus">PFL_2920</name>
</gene>
<dbReference type="HOGENOM" id="CLU_2452283_0_0_6"/>
<dbReference type="STRING" id="220664.PFL_2920"/>
<feature type="compositionally biased region" description="Low complexity" evidence="1">
    <location>
        <begin position="39"/>
        <end position="49"/>
    </location>
</feature>
<evidence type="ECO:0000313" key="3">
    <source>
        <dbReference type="Proteomes" id="UP000008540"/>
    </source>
</evidence>
<accession>Q4KCK7</accession>
<feature type="region of interest" description="Disordered" evidence="1">
    <location>
        <begin position="70"/>
        <end position="89"/>
    </location>
</feature>
<feature type="compositionally biased region" description="Low complexity" evidence="1">
    <location>
        <begin position="1"/>
        <end position="21"/>
    </location>
</feature>
<dbReference type="AlphaFoldDB" id="Q4KCK7"/>